<dbReference type="Gene3D" id="3.60.120.10">
    <property type="entry name" value="Anthranilate synthase"/>
    <property type="match status" value="1"/>
</dbReference>
<dbReference type="InterPro" id="IPR019999">
    <property type="entry name" value="Anth_synth_I-like"/>
</dbReference>
<gene>
    <name evidence="2" type="ORF">SAMN06265221_10225</name>
</gene>
<dbReference type="OrthoDB" id="9803598at2"/>
<feature type="domain" description="Chorismate-utilising enzyme C-terminal" evidence="1">
    <location>
        <begin position="105"/>
        <end position="360"/>
    </location>
</feature>
<dbReference type="NCBIfam" id="TIGR00553">
    <property type="entry name" value="pabB"/>
    <property type="match status" value="1"/>
</dbReference>
<accession>A0A521B151</accession>
<dbReference type="InterPro" id="IPR005801">
    <property type="entry name" value="ADC_synthase"/>
</dbReference>
<dbReference type="GO" id="GO:0000162">
    <property type="term" value="P:L-tryptophan biosynthetic process"/>
    <property type="evidence" value="ECO:0007669"/>
    <property type="project" value="TreeGrafter"/>
</dbReference>
<dbReference type="PANTHER" id="PTHR11236:SF50">
    <property type="entry name" value="AMINODEOXYCHORISMATE SYNTHASE COMPONENT 1"/>
    <property type="match status" value="1"/>
</dbReference>
<dbReference type="GO" id="GO:0009396">
    <property type="term" value="P:folic acid-containing compound biosynthetic process"/>
    <property type="evidence" value="ECO:0007669"/>
    <property type="project" value="InterPro"/>
</dbReference>
<dbReference type="InterPro" id="IPR015890">
    <property type="entry name" value="Chorismate_C"/>
</dbReference>
<evidence type="ECO:0000313" key="2">
    <source>
        <dbReference type="EMBL" id="SMO40510.1"/>
    </source>
</evidence>
<organism evidence="2 3">
    <name type="scientific">Paracoccus laeviglucosivorans</name>
    <dbReference type="NCBI Taxonomy" id="1197861"/>
    <lineage>
        <taxon>Bacteria</taxon>
        <taxon>Pseudomonadati</taxon>
        <taxon>Pseudomonadota</taxon>
        <taxon>Alphaproteobacteria</taxon>
        <taxon>Rhodobacterales</taxon>
        <taxon>Paracoccaceae</taxon>
        <taxon>Paracoccus</taxon>
    </lineage>
</organism>
<dbReference type="PRINTS" id="PR00095">
    <property type="entry name" value="ANTSNTHASEI"/>
</dbReference>
<protein>
    <submittedName>
        <fullName evidence="2">Aminodeoxychorismate synthase, subunit I</fullName>
    </submittedName>
</protein>
<evidence type="ECO:0000259" key="1">
    <source>
        <dbReference type="Pfam" id="PF00425"/>
    </source>
</evidence>
<dbReference type="GO" id="GO:0046820">
    <property type="term" value="F:4-amino-4-deoxychorismate synthase activity"/>
    <property type="evidence" value="ECO:0007669"/>
    <property type="project" value="TreeGrafter"/>
</dbReference>
<dbReference type="NCBIfam" id="NF005698">
    <property type="entry name" value="PRK07508.1"/>
    <property type="match status" value="1"/>
</dbReference>
<dbReference type="InterPro" id="IPR005802">
    <property type="entry name" value="ADC_synth_comp_1"/>
</dbReference>
<keyword evidence="3" id="KW-1185">Reference proteome</keyword>
<dbReference type="AlphaFoldDB" id="A0A521B151"/>
<evidence type="ECO:0000313" key="3">
    <source>
        <dbReference type="Proteomes" id="UP000319014"/>
    </source>
</evidence>
<dbReference type="PANTHER" id="PTHR11236">
    <property type="entry name" value="AMINOBENZOATE/ANTHRANILATE SYNTHASE"/>
    <property type="match status" value="1"/>
</dbReference>
<proteinExistence type="predicted"/>
<dbReference type="RefSeq" id="WP_142661577.1">
    <property type="nucleotide sequence ID" value="NZ_FXTK01000002.1"/>
</dbReference>
<dbReference type="EMBL" id="FXTK01000002">
    <property type="protein sequence ID" value="SMO40510.1"/>
    <property type="molecule type" value="Genomic_DNA"/>
</dbReference>
<dbReference type="SUPFAM" id="SSF56322">
    <property type="entry name" value="ADC synthase"/>
    <property type="match status" value="1"/>
</dbReference>
<dbReference type="Pfam" id="PF00425">
    <property type="entry name" value="Chorismate_bind"/>
    <property type="match status" value="1"/>
</dbReference>
<dbReference type="Proteomes" id="UP000319014">
    <property type="component" value="Unassembled WGS sequence"/>
</dbReference>
<sequence length="372" mass="39892">MIICDFGPGDAPIRFDHARDLIVAYGADDLRPALARADAARAQGHWIAGWLAYEAGLALEPRLKGLLPKSADPLLVLGVYDAPVAATDSAIEEIEIDAVIPLILKEEYIRSFRRAQDYIAAGDCYQINLTFPLETRLRQGSARGLAAALARLQPVGHAAFADMGVGPVIVSRSPELFFATSADGRIEARPMKGTAPRSADPGLDAALAAELAASEKNRAENLMIVDLLRNDISVLAQIGSVKVPELFAVESYATVHQMTSRITARLAAPPSLSALMPALFPCGSITGAPKIRAMEIIHELEPYPRGIYCGTLGWMAPDGASRFSVAIRTLAIRGDNVRLNVGGGIVADSTAESEWEEALWKARFIQPLTTRS</sequence>
<name>A0A521B151_9RHOB</name>
<reference evidence="2 3" key="1">
    <citation type="submission" date="2017-05" db="EMBL/GenBank/DDBJ databases">
        <authorList>
            <person name="Varghese N."/>
            <person name="Submissions S."/>
        </authorList>
    </citation>
    <scope>NUCLEOTIDE SEQUENCE [LARGE SCALE GENOMIC DNA]</scope>
    <source>
        <strain evidence="2 3">DSM 100094</strain>
    </source>
</reference>